<dbReference type="EMBL" id="JARJCN010000041">
    <property type="protein sequence ID" value="KAJ7083368.1"/>
    <property type="molecule type" value="Genomic_DNA"/>
</dbReference>
<protein>
    <submittedName>
        <fullName evidence="1">Uncharacterized protein</fullName>
    </submittedName>
</protein>
<dbReference type="InterPro" id="IPR017359">
    <property type="entry name" value="Phi-like"/>
</dbReference>
<evidence type="ECO:0000313" key="1">
    <source>
        <dbReference type="EMBL" id="KAJ7083368.1"/>
    </source>
</evidence>
<dbReference type="InterPro" id="IPR059181">
    <property type="entry name" value="RWDD2A-B_C"/>
</dbReference>
<keyword evidence="2" id="KW-1185">Reference proteome</keyword>
<proteinExistence type="predicted"/>
<gene>
    <name evidence="1" type="ORF">B0H15DRAFT_850757</name>
</gene>
<dbReference type="PANTHER" id="PTHR15955">
    <property type="entry name" value="RWD DOMAIN CONTAINING PROTEIN 2"/>
    <property type="match status" value="1"/>
</dbReference>
<sequence>MDTSSQLEELQLIQSTLLPEEILTFLDEELQEAPVWSQLLRDYAEDALAGDASIPPVPPRIQVKLTHSNTWLEVRFPTPANPAPSVSIKGEGVTRTEQERWRGVVREKLDEIASSDFPVYQLVYLHLLPLLHEHTQMRAPSAPADEHALAPAPDARRFHALFTSHHLIAPKKRRALQQWSGALAVAGFAKVGYPGVIYAQGAQESVEEFVGNVKGMQWLALRLRFVEALPELGREAQAAGWNEFEKVGEAVEAMRRLGLEEWIVEMGVGSKSS</sequence>
<comment type="caution">
    <text evidence="1">The sequence shown here is derived from an EMBL/GenBank/DDBJ whole genome shotgun (WGS) entry which is preliminary data.</text>
</comment>
<reference evidence="1" key="1">
    <citation type="submission" date="2023-03" db="EMBL/GenBank/DDBJ databases">
        <title>Massive genome expansion in bonnet fungi (Mycena s.s.) driven by repeated elements and novel gene families across ecological guilds.</title>
        <authorList>
            <consortium name="Lawrence Berkeley National Laboratory"/>
            <person name="Harder C.B."/>
            <person name="Miyauchi S."/>
            <person name="Viragh M."/>
            <person name="Kuo A."/>
            <person name="Thoen E."/>
            <person name="Andreopoulos B."/>
            <person name="Lu D."/>
            <person name="Skrede I."/>
            <person name="Drula E."/>
            <person name="Henrissat B."/>
            <person name="Morin E."/>
            <person name="Kohler A."/>
            <person name="Barry K."/>
            <person name="LaButti K."/>
            <person name="Morin E."/>
            <person name="Salamov A."/>
            <person name="Lipzen A."/>
            <person name="Mereny Z."/>
            <person name="Hegedus B."/>
            <person name="Baldrian P."/>
            <person name="Stursova M."/>
            <person name="Weitz H."/>
            <person name="Taylor A."/>
            <person name="Grigoriev I.V."/>
            <person name="Nagy L.G."/>
            <person name="Martin F."/>
            <person name="Kauserud H."/>
        </authorList>
    </citation>
    <scope>NUCLEOTIDE SEQUENCE</scope>
    <source>
        <strain evidence="1">CBHHK173m</strain>
    </source>
</reference>
<name>A0AAD6TY99_9AGAR</name>
<dbReference type="AlphaFoldDB" id="A0AAD6TY99"/>
<dbReference type="PANTHER" id="PTHR15955:SF8">
    <property type="entry name" value="RWD DOMAIN-CONTAINING PROTEIN 2B-RELATED"/>
    <property type="match status" value="1"/>
</dbReference>
<organism evidence="1 2">
    <name type="scientific">Mycena belliarum</name>
    <dbReference type="NCBI Taxonomy" id="1033014"/>
    <lineage>
        <taxon>Eukaryota</taxon>
        <taxon>Fungi</taxon>
        <taxon>Dikarya</taxon>
        <taxon>Basidiomycota</taxon>
        <taxon>Agaricomycotina</taxon>
        <taxon>Agaricomycetes</taxon>
        <taxon>Agaricomycetidae</taxon>
        <taxon>Agaricales</taxon>
        <taxon>Marasmiineae</taxon>
        <taxon>Mycenaceae</taxon>
        <taxon>Mycena</taxon>
    </lineage>
</organism>
<evidence type="ECO:0000313" key="2">
    <source>
        <dbReference type="Proteomes" id="UP001222325"/>
    </source>
</evidence>
<dbReference type="Proteomes" id="UP001222325">
    <property type="component" value="Unassembled WGS sequence"/>
</dbReference>
<dbReference type="CDD" id="cd24163">
    <property type="entry name" value="RWDD2_C"/>
    <property type="match status" value="1"/>
</dbReference>
<accession>A0AAD6TY99</accession>